<evidence type="ECO:0000256" key="1">
    <source>
        <dbReference type="SAM" id="SignalP"/>
    </source>
</evidence>
<proteinExistence type="predicted"/>
<feature type="signal peptide" evidence="1">
    <location>
        <begin position="1"/>
        <end position="23"/>
    </location>
</feature>
<organism evidence="2 3">
    <name type="scientific">Helianthus annuus</name>
    <name type="common">Common sunflower</name>
    <dbReference type="NCBI Taxonomy" id="4232"/>
    <lineage>
        <taxon>Eukaryota</taxon>
        <taxon>Viridiplantae</taxon>
        <taxon>Streptophyta</taxon>
        <taxon>Embryophyta</taxon>
        <taxon>Tracheophyta</taxon>
        <taxon>Spermatophyta</taxon>
        <taxon>Magnoliopsida</taxon>
        <taxon>eudicotyledons</taxon>
        <taxon>Gunneridae</taxon>
        <taxon>Pentapetalae</taxon>
        <taxon>asterids</taxon>
        <taxon>campanulids</taxon>
        <taxon>Asterales</taxon>
        <taxon>Asteraceae</taxon>
        <taxon>Asteroideae</taxon>
        <taxon>Heliantheae alliance</taxon>
        <taxon>Heliantheae</taxon>
        <taxon>Helianthus</taxon>
    </lineage>
</organism>
<evidence type="ECO:0000313" key="2">
    <source>
        <dbReference type="EMBL" id="OTF95724.1"/>
    </source>
</evidence>
<accession>A0A251SA59</accession>
<protein>
    <submittedName>
        <fullName evidence="2">Uncharacterized protein</fullName>
    </submittedName>
</protein>
<reference evidence="3" key="1">
    <citation type="journal article" date="2017" name="Nature">
        <title>The sunflower genome provides insights into oil metabolism, flowering and Asterid evolution.</title>
        <authorList>
            <person name="Badouin H."/>
            <person name="Gouzy J."/>
            <person name="Grassa C.J."/>
            <person name="Murat F."/>
            <person name="Staton S.E."/>
            <person name="Cottret L."/>
            <person name="Lelandais-Briere C."/>
            <person name="Owens G.L."/>
            <person name="Carrere S."/>
            <person name="Mayjonade B."/>
            <person name="Legrand L."/>
            <person name="Gill N."/>
            <person name="Kane N.C."/>
            <person name="Bowers J.E."/>
            <person name="Hubner S."/>
            <person name="Bellec A."/>
            <person name="Berard A."/>
            <person name="Berges H."/>
            <person name="Blanchet N."/>
            <person name="Boniface M.C."/>
            <person name="Brunel D."/>
            <person name="Catrice O."/>
            <person name="Chaidir N."/>
            <person name="Claudel C."/>
            <person name="Donnadieu C."/>
            <person name="Faraut T."/>
            <person name="Fievet G."/>
            <person name="Helmstetter N."/>
            <person name="King M."/>
            <person name="Knapp S.J."/>
            <person name="Lai Z."/>
            <person name="Le Paslier M.C."/>
            <person name="Lippi Y."/>
            <person name="Lorenzon L."/>
            <person name="Mandel J.R."/>
            <person name="Marage G."/>
            <person name="Marchand G."/>
            <person name="Marquand E."/>
            <person name="Bret-Mestries E."/>
            <person name="Morien E."/>
            <person name="Nambeesan S."/>
            <person name="Nguyen T."/>
            <person name="Pegot-Espagnet P."/>
            <person name="Pouilly N."/>
            <person name="Raftis F."/>
            <person name="Sallet E."/>
            <person name="Schiex T."/>
            <person name="Thomas J."/>
            <person name="Vandecasteele C."/>
            <person name="Vares D."/>
            <person name="Vear F."/>
            <person name="Vautrin S."/>
            <person name="Crespi M."/>
            <person name="Mangin B."/>
            <person name="Burke J.M."/>
            <person name="Salse J."/>
            <person name="Munos S."/>
            <person name="Vincourt P."/>
            <person name="Rieseberg L.H."/>
            <person name="Langlade N.B."/>
        </authorList>
    </citation>
    <scope>NUCLEOTIDE SEQUENCE [LARGE SCALE GENOMIC DNA]</scope>
    <source>
        <strain evidence="3">cv. SF193</strain>
    </source>
</reference>
<dbReference type="EMBL" id="CM007904">
    <property type="protein sequence ID" value="OTF95724.1"/>
    <property type="molecule type" value="Genomic_DNA"/>
</dbReference>
<feature type="chain" id="PRO_5012535574" evidence="1">
    <location>
        <begin position="24"/>
        <end position="108"/>
    </location>
</feature>
<dbReference type="AlphaFoldDB" id="A0A251SA59"/>
<evidence type="ECO:0000313" key="3">
    <source>
        <dbReference type="Proteomes" id="UP000215914"/>
    </source>
</evidence>
<sequence>MISISPTLFTLLSILTILYINRSRQFIPNLVCSLSFYLPTTCYIPTKSPPPTTSVNLSRRSVSLTVRLVGAATELPNTTTTLIDFMVSFISDSFALRLVVSDWPTFVS</sequence>
<name>A0A251SA59_HELAN</name>
<dbReference type="InParanoid" id="A0A251SA59"/>
<dbReference type="Proteomes" id="UP000215914">
    <property type="component" value="Chromosome 15"/>
</dbReference>
<gene>
    <name evidence="2" type="ORF">HannXRQ_Chr15g0486231</name>
</gene>
<keyword evidence="3" id="KW-1185">Reference proteome</keyword>
<keyword evidence="1" id="KW-0732">Signal</keyword>